<keyword evidence="4" id="KW-0547">Nucleotide-binding</keyword>
<dbReference type="PANTHER" id="PTHR34139:SF1">
    <property type="entry name" value="RNASE MJ1380-RELATED"/>
    <property type="match status" value="1"/>
</dbReference>
<dbReference type="GO" id="GO:0016787">
    <property type="term" value="F:hydrolase activity"/>
    <property type="evidence" value="ECO:0007669"/>
    <property type="project" value="UniProtKB-KW"/>
</dbReference>
<keyword evidence="2" id="KW-1277">Toxin-antitoxin system</keyword>
<reference evidence="6 7" key="1">
    <citation type="submission" date="2020-10" db="EMBL/GenBank/DDBJ databases">
        <title>Connecting structure to function with the recovery of over 1000 high-quality activated sludge metagenome-assembled genomes encoding full-length rRNA genes using long-read sequencing.</title>
        <authorList>
            <person name="Singleton C.M."/>
            <person name="Petriglieri F."/>
            <person name="Kristensen J.M."/>
            <person name="Kirkegaard R.H."/>
            <person name="Michaelsen T.Y."/>
            <person name="Andersen M.H."/>
            <person name="Karst S.M."/>
            <person name="Dueholm M.S."/>
            <person name="Nielsen P.H."/>
            <person name="Albertsen M."/>
        </authorList>
    </citation>
    <scope>NUCLEOTIDE SEQUENCE [LARGE SCALE GENOMIC DNA]</scope>
    <source>
        <strain evidence="6">Fred_18-Q3-R57-64_BAT3C.720</strain>
    </source>
</reference>
<evidence type="ECO:0000256" key="1">
    <source>
        <dbReference type="ARBA" id="ARBA00022553"/>
    </source>
</evidence>
<evidence type="ECO:0000256" key="4">
    <source>
        <dbReference type="ARBA" id="ARBA00022741"/>
    </source>
</evidence>
<dbReference type="GO" id="GO:0000166">
    <property type="term" value="F:nucleotide binding"/>
    <property type="evidence" value="ECO:0007669"/>
    <property type="project" value="UniProtKB-KW"/>
</dbReference>
<dbReference type="PANTHER" id="PTHR34139">
    <property type="entry name" value="UPF0331 PROTEIN MJ0127"/>
    <property type="match status" value="1"/>
</dbReference>
<evidence type="ECO:0000256" key="3">
    <source>
        <dbReference type="ARBA" id="ARBA00022722"/>
    </source>
</evidence>
<dbReference type="InterPro" id="IPR008201">
    <property type="entry name" value="HepT-like"/>
</dbReference>
<dbReference type="EMBL" id="JADJOT010000009">
    <property type="protein sequence ID" value="MBK7954724.1"/>
    <property type="molecule type" value="Genomic_DNA"/>
</dbReference>
<dbReference type="Proteomes" id="UP000706151">
    <property type="component" value="Unassembled WGS sequence"/>
</dbReference>
<accession>A0A935TB37</accession>
<keyword evidence="1" id="KW-0597">Phosphoprotein</keyword>
<gene>
    <name evidence="6" type="ORF">IPK02_12650</name>
</gene>
<evidence type="ECO:0000313" key="6">
    <source>
        <dbReference type="EMBL" id="MBK7954724.1"/>
    </source>
</evidence>
<sequence>MTRKPRRVPERIQDMLEAIGNVESDIGEMSKEEFLSDGKTQRAVIESLIVIGEAGNSIMQLDSSLQETRPALWQQFRDAYEMRIILTHEYFRVDAAVVWTTVQHHLPLLKAQLIESGLGDTPSPPAPRP</sequence>
<dbReference type="AlphaFoldDB" id="A0A935TB37"/>
<protein>
    <submittedName>
        <fullName evidence="6">DUF86 domain-containing protein</fullName>
    </submittedName>
</protein>
<dbReference type="GO" id="GO:0004540">
    <property type="term" value="F:RNA nuclease activity"/>
    <property type="evidence" value="ECO:0007669"/>
    <property type="project" value="InterPro"/>
</dbReference>
<keyword evidence="3" id="KW-0540">Nuclease</keyword>
<evidence type="ECO:0000256" key="5">
    <source>
        <dbReference type="ARBA" id="ARBA00022801"/>
    </source>
</evidence>
<evidence type="ECO:0000313" key="7">
    <source>
        <dbReference type="Proteomes" id="UP000706151"/>
    </source>
</evidence>
<dbReference type="InterPro" id="IPR051813">
    <property type="entry name" value="HepT_RNase_toxin"/>
</dbReference>
<proteinExistence type="predicted"/>
<dbReference type="GO" id="GO:0110001">
    <property type="term" value="C:toxin-antitoxin complex"/>
    <property type="evidence" value="ECO:0007669"/>
    <property type="project" value="InterPro"/>
</dbReference>
<name>A0A935TB37_9PROT</name>
<keyword evidence="5" id="KW-0378">Hydrolase</keyword>
<evidence type="ECO:0000256" key="2">
    <source>
        <dbReference type="ARBA" id="ARBA00022649"/>
    </source>
</evidence>
<dbReference type="Pfam" id="PF01934">
    <property type="entry name" value="HepT-like"/>
    <property type="match status" value="1"/>
</dbReference>
<organism evidence="6 7">
    <name type="scientific">Candidatus Accumulibacter affinis</name>
    <dbReference type="NCBI Taxonomy" id="2954384"/>
    <lineage>
        <taxon>Bacteria</taxon>
        <taxon>Pseudomonadati</taxon>
        <taxon>Pseudomonadota</taxon>
        <taxon>Betaproteobacteria</taxon>
        <taxon>Candidatus Accumulibacter</taxon>
    </lineage>
</organism>
<comment type="caution">
    <text evidence="6">The sequence shown here is derived from an EMBL/GenBank/DDBJ whole genome shotgun (WGS) entry which is preliminary data.</text>
</comment>